<evidence type="ECO:0000313" key="1">
    <source>
        <dbReference type="EMBL" id="MFH0252511.1"/>
    </source>
</evidence>
<gene>
    <name evidence="1" type="ORF">ACGRVM_01275</name>
</gene>
<proteinExistence type="predicted"/>
<keyword evidence="2" id="KW-1185">Reference proteome</keyword>
<dbReference type="Proteomes" id="UP001607157">
    <property type="component" value="Unassembled WGS sequence"/>
</dbReference>
<protein>
    <submittedName>
        <fullName evidence="1">Uncharacterized protein</fullName>
    </submittedName>
</protein>
<dbReference type="RefSeq" id="WP_377169482.1">
    <property type="nucleotide sequence ID" value="NZ_JBHTJC010000001.1"/>
</dbReference>
<sequence>MTENRHSAGRTYFVTLPYEGPLSLSAAARFLHLHDRAAIGECRITAMVALPGSILAVLTFRTPPDSMPHLLQTRWLDRIARRPGGRAIRAKEITTQKMLRERIDHCHFAPAQRALVRDPVHWAASTIRDHAPSEMILT</sequence>
<evidence type="ECO:0000313" key="2">
    <source>
        <dbReference type="Proteomes" id="UP001607157"/>
    </source>
</evidence>
<comment type="caution">
    <text evidence="1">The sequence shown here is derived from an EMBL/GenBank/DDBJ whole genome shotgun (WGS) entry which is preliminary data.</text>
</comment>
<dbReference type="EMBL" id="JBIHMM010000001">
    <property type="protein sequence ID" value="MFH0252511.1"/>
    <property type="molecule type" value="Genomic_DNA"/>
</dbReference>
<accession>A0ABW7I2X4</accession>
<name>A0ABW7I2X4_9RHOB</name>
<organism evidence="1 2">
    <name type="scientific">Roseovarius aquimarinus</name>
    <dbReference type="NCBI Taxonomy" id="1229156"/>
    <lineage>
        <taxon>Bacteria</taxon>
        <taxon>Pseudomonadati</taxon>
        <taxon>Pseudomonadota</taxon>
        <taxon>Alphaproteobacteria</taxon>
        <taxon>Rhodobacterales</taxon>
        <taxon>Roseobacteraceae</taxon>
        <taxon>Roseovarius</taxon>
    </lineage>
</organism>
<reference evidence="1 2" key="1">
    <citation type="submission" date="2024-10" db="EMBL/GenBank/DDBJ databases">
        <authorList>
            <person name="Yang X.-N."/>
        </authorList>
    </citation>
    <scope>NUCLEOTIDE SEQUENCE [LARGE SCALE GENOMIC DNA]</scope>
    <source>
        <strain evidence="1 2">CAU 1059</strain>
    </source>
</reference>